<keyword evidence="3" id="KW-0813">Transport</keyword>
<keyword evidence="9" id="KW-1185">Reference proteome</keyword>
<evidence type="ECO:0000313" key="9">
    <source>
        <dbReference type="Proteomes" id="UP000469215"/>
    </source>
</evidence>
<dbReference type="SUPFAM" id="SSF53807">
    <property type="entry name" value="Helical backbone' metal receptor"/>
    <property type="match status" value="1"/>
</dbReference>
<dbReference type="InterPro" id="IPR051313">
    <property type="entry name" value="Bact_iron-sidero_bind"/>
</dbReference>
<evidence type="ECO:0000259" key="7">
    <source>
        <dbReference type="PROSITE" id="PS50983"/>
    </source>
</evidence>
<dbReference type="PANTHER" id="PTHR30532">
    <property type="entry name" value="IRON III DICITRATE-BINDING PERIPLASMIC PROTEIN"/>
    <property type="match status" value="1"/>
</dbReference>
<gene>
    <name evidence="8" type="ORF">GSY69_06685</name>
</gene>
<evidence type="ECO:0000256" key="1">
    <source>
        <dbReference type="ARBA" id="ARBA00004196"/>
    </source>
</evidence>
<organism evidence="8 9">
    <name type="scientific">Brevibacterium rongguiense</name>
    <dbReference type="NCBI Taxonomy" id="2695267"/>
    <lineage>
        <taxon>Bacteria</taxon>
        <taxon>Bacillati</taxon>
        <taxon>Actinomycetota</taxon>
        <taxon>Actinomycetes</taxon>
        <taxon>Micrococcales</taxon>
        <taxon>Brevibacteriaceae</taxon>
        <taxon>Brevibacterium</taxon>
    </lineage>
</organism>
<accession>A0A6N9H6T2</accession>
<dbReference type="PROSITE" id="PS50983">
    <property type="entry name" value="FE_B12_PBP"/>
    <property type="match status" value="1"/>
</dbReference>
<dbReference type="GO" id="GO:0030288">
    <property type="term" value="C:outer membrane-bounded periplasmic space"/>
    <property type="evidence" value="ECO:0007669"/>
    <property type="project" value="TreeGrafter"/>
</dbReference>
<dbReference type="PANTHER" id="PTHR30532:SF1">
    <property type="entry name" value="IRON(3+)-HYDROXAMATE-BINDING PROTEIN FHUD"/>
    <property type="match status" value="1"/>
</dbReference>
<dbReference type="InterPro" id="IPR002491">
    <property type="entry name" value="ABC_transptr_periplasmic_BD"/>
</dbReference>
<comment type="caution">
    <text evidence="8">The sequence shown here is derived from an EMBL/GenBank/DDBJ whole genome shotgun (WGS) entry which is preliminary data.</text>
</comment>
<dbReference type="Proteomes" id="UP000469215">
    <property type="component" value="Unassembled WGS sequence"/>
</dbReference>
<dbReference type="Gene3D" id="3.40.50.1980">
    <property type="entry name" value="Nitrogenase molybdenum iron protein domain"/>
    <property type="match status" value="2"/>
</dbReference>
<proteinExistence type="inferred from homology"/>
<dbReference type="AlphaFoldDB" id="A0A6N9H6T2"/>
<feature type="signal peptide" evidence="6">
    <location>
        <begin position="1"/>
        <end position="24"/>
    </location>
</feature>
<protein>
    <submittedName>
        <fullName evidence="8">ABC transporter substrate-binding protein</fullName>
    </submittedName>
</protein>
<evidence type="ECO:0000313" key="8">
    <source>
        <dbReference type="EMBL" id="MYM19663.1"/>
    </source>
</evidence>
<evidence type="ECO:0000256" key="2">
    <source>
        <dbReference type="ARBA" id="ARBA00008814"/>
    </source>
</evidence>
<sequence length="328" mass="35552">MTLSRNKVLAPLAALLIAALALLAGCGSSGSEDKGGESSAATRTVKDAAGNEVQVPEDPQKVVSLHYAATQSVYDLGVNLVGQGIFEEGAMTKEIQDKIGDVPVVTTQDEVQVEKVAQLEPDLILAPNTTSDDVLKQLREIGPVYVWTLRGDDRANWEQRVEEVADATNKTDKYKELKDQFSKRQQDMASQYKDVISGKSVGVVDAFEDNNFYAWGEKNMTGTLLTPLGFTWSKDENAAVKDEKEPEKDVSNEKIGSVLGDADVIFHVSTEQGKTTAPVEALMKTSLYKNLKAVKAGNNFPIGKTTIAGFSDANYSLDQIEAGLKKMK</sequence>
<comment type="subcellular location">
    <subcellularLocation>
        <location evidence="1">Cell envelope</location>
    </subcellularLocation>
</comment>
<evidence type="ECO:0000256" key="4">
    <source>
        <dbReference type="ARBA" id="ARBA00022729"/>
    </source>
</evidence>
<evidence type="ECO:0000256" key="6">
    <source>
        <dbReference type="SAM" id="SignalP"/>
    </source>
</evidence>
<evidence type="ECO:0000256" key="3">
    <source>
        <dbReference type="ARBA" id="ARBA00022448"/>
    </source>
</evidence>
<dbReference type="PROSITE" id="PS51257">
    <property type="entry name" value="PROKAR_LIPOPROTEIN"/>
    <property type="match status" value="1"/>
</dbReference>
<feature type="region of interest" description="Disordered" evidence="5">
    <location>
        <begin position="29"/>
        <end position="55"/>
    </location>
</feature>
<feature type="domain" description="Fe/B12 periplasmic-binding" evidence="7">
    <location>
        <begin position="61"/>
        <end position="328"/>
    </location>
</feature>
<dbReference type="EMBL" id="WWEQ01000021">
    <property type="protein sequence ID" value="MYM19663.1"/>
    <property type="molecule type" value="Genomic_DNA"/>
</dbReference>
<keyword evidence="4 6" id="KW-0732">Signal</keyword>
<reference evidence="8 9" key="1">
    <citation type="submission" date="2020-01" db="EMBL/GenBank/DDBJ databases">
        <authorList>
            <person name="Deng T."/>
        </authorList>
    </citation>
    <scope>NUCLEOTIDE SEQUENCE [LARGE SCALE GENOMIC DNA]</scope>
    <source>
        <strain evidence="8 9">5221</strain>
    </source>
</reference>
<evidence type="ECO:0000256" key="5">
    <source>
        <dbReference type="SAM" id="MobiDB-lite"/>
    </source>
</evidence>
<dbReference type="GO" id="GO:1901678">
    <property type="term" value="P:iron coordination entity transport"/>
    <property type="evidence" value="ECO:0007669"/>
    <property type="project" value="UniProtKB-ARBA"/>
</dbReference>
<dbReference type="Pfam" id="PF01497">
    <property type="entry name" value="Peripla_BP_2"/>
    <property type="match status" value="1"/>
</dbReference>
<name>A0A6N9H6T2_9MICO</name>
<feature type="chain" id="PRO_5039094117" evidence="6">
    <location>
        <begin position="25"/>
        <end position="328"/>
    </location>
</feature>
<comment type="similarity">
    <text evidence="2">Belongs to the bacterial solute-binding protein 8 family.</text>
</comment>
<dbReference type="RefSeq" id="WP_160953091.1">
    <property type="nucleotide sequence ID" value="NZ_WWEQ01000021.1"/>
</dbReference>